<dbReference type="SUPFAM" id="SSF48264">
    <property type="entry name" value="Cytochrome P450"/>
    <property type="match status" value="1"/>
</dbReference>
<protein>
    <recommendedName>
        <fullName evidence="9">Cytochrome P450</fullName>
    </recommendedName>
</protein>
<dbReference type="Pfam" id="PF00067">
    <property type="entry name" value="p450"/>
    <property type="match status" value="1"/>
</dbReference>
<dbReference type="InterPro" id="IPR001128">
    <property type="entry name" value="Cyt_P450"/>
</dbReference>
<sequence>MAIVVTLARQLWAGLFITARTHPVTSVLLSYFVYILVRQRKTAIGARPRDDLPGPEGHPLIGNTLDLAKRKNGSNYQIQTAYHEKYGPVYAMTVFGLGRIINVTDPEMVDHVLRANFWNYIKGDYFKTVLEPLLGEGIFGVDGEHWKWQRKLASHIFNVNSFRTYTSSVFCGETQLVEAYFNKIADNPDKVVNLQDIFYKYTLDSFGQVAFGQSFGCLVDPEQDVEFALAFDRLNNSLAERFQSPLWKLGEWLSGRSEEIKKDVGTVHGFAYDVIQKRREQMNQNVHKTIQEQARGDSEGPGNRIEEKHKKDLLQLFMEAEGDSGEPLSDKMLKDILLNFGLAGRDTTAQALTWMFYLIHRSGARQEILEKLEEETDRVLKGGNPTYESTKQQKYAEACLYETLRLYPPVPQNMKVCVEDDILPGGVKIYKGEKFGWSTWAMGRSTANWGPDACEFKPERWLNGDKPSQAKFASFHHGPRTCLGQQFATIEAITIMSMLVQKFRFELMDPKFEPSYSNSLTLPMAGGLPVRVLRRQ</sequence>
<keyword evidence="4 5" id="KW-0408">Iron</keyword>
<keyword evidence="6" id="KW-0503">Monooxygenase</keyword>
<keyword evidence="5 6" id="KW-0349">Heme</keyword>
<evidence type="ECO:0000313" key="7">
    <source>
        <dbReference type="EMBL" id="KAF9582318.1"/>
    </source>
</evidence>
<evidence type="ECO:0008006" key="9">
    <source>
        <dbReference type="Google" id="ProtNLM"/>
    </source>
</evidence>
<evidence type="ECO:0000256" key="2">
    <source>
        <dbReference type="ARBA" id="ARBA00022723"/>
    </source>
</evidence>
<comment type="caution">
    <text evidence="7">The sequence shown here is derived from an EMBL/GenBank/DDBJ whole genome shotgun (WGS) entry which is preliminary data.</text>
</comment>
<dbReference type="GO" id="GO:0005506">
    <property type="term" value="F:iron ion binding"/>
    <property type="evidence" value="ECO:0007669"/>
    <property type="project" value="InterPro"/>
</dbReference>
<comment type="cofactor">
    <cofactor evidence="5">
        <name>heme</name>
        <dbReference type="ChEBI" id="CHEBI:30413"/>
    </cofactor>
</comment>
<keyword evidence="2 5" id="KW-0479">Metal-binding</keyword>
<evidence type="ECO:0000256" key="4">
    <source>
        <dbReference type="ARBA" id="ARBA00023004"/>
    </source>
</evidence>
<dbReference type="PANTHER" id="PTHR24296">
    <property type="entry name" value="CYTOCHROME P450"/>
    <property type="match status" value="1"/>
</dbReference>
<dbReference type="AlphaFoldDB" id="A0A9P6FUY9"/>
<name>A0A9P6FUY9_9FUNG</name>
<evidence type="ECO:0000256" key="3">
    <source>
        <dbReference type="ARBA" id="ARBA00023002"/>
    </source>
</evidence>
<evidence type="ECO:0000313" key="8">
    <source>
        <dbReference type="Proteomes" id="UP000780801"/>
    </source>
</evidence>
<evidence type="ECO:0000256" key="6">
    <source>
        <dbReference type="RuleBase" id="RU000461"/>
    </source>
</evidence>
<keyword evidence="8" id="KW-1185">Reference proteome</keyword>
<dbReference type="GO" id="GO:0004497">
    <property type="term" value="F:monooxygenase activity"/>
    <property type="evidence" value="ECO:0007669"/>
    <property type="project" value="UniProtKB-KW"/>
</dbReference>
<dbReference type="GO" id="GO:0016705">
    <property type="term" value="F:oxidoreductase activity, acting on paired donors, with incorporation or reduction of molecular oxygen"/>
    <property type="evidence" value="ECO:0007669"/>
    <property type="project" value="InterPro"/>
</dbReference>
<dbReference type="PRINTS" id="PR00463">
    <property type="entry name" value="EP450I"/>
</dbReference>
<dbReference type="Gene3D" id="1.10.630.10">
    <property type="entry name" value="Cytochrome P450"/>
    <property type="match status" value="1"/>
</dbReference>
<dbReference type="EMBL" id="JAABOA010001095">
    <property type="protein sequence ID" value="KAF9582318.1"/>
    <property type="molecule type" value="Genomic_DNA"/>
</dbReference>
<reference evidence="7" key="1">
    <citation type="journal article" date="2020" name="Fungal Divers.">
        <title>Resolving the Mortierellaceae phylogeny through synthesis of multi-gene phylogenetics and phylogenomics.</title>
        <authorList>
            <person name="Vandepol N."/>
            <person name="Liber J."/>
            <person name="Desiro A."/>
            <person name="Na H."/>
            <person name="Kennedy M."/>
            <person name="Barry K."/>
            <person name="Grigoriev I.V."/>
            <person name="Miller A.N."/>
            <person name="O'Donnell K."/>
            <person name="Stajich J.E."/>
            <person name="Bonito G."/>
        </authorList>
    </citation>
    <scope>NUCLEOTIDE SEQUENCE</scope>
    <source>
        <strain evidence="7">KOD1015</strain>
    </source>
</reference>
<dbReference type="InterPro" id="IPR017972">
    <property type="entry name" value="Cyt_P450_CS"/>
</dbReference>
<keyword evidence="3 6" id="KW-0560">Oxidoreductase</keyword>
<dbReference type="GO" id="GO:0020037">
    <property type="term" value="F:heme binding"/>
    <property type="evidence" value="ECO:0007669"/>
    <property type="project" value="InterPro"/>
</dbReference>
<comment type="similarity">
    <text evidence="1 6">Belongs to the cytochrome P450 family.</text>
</comment>
<organism evidence="7 8">
    <name type="scientific">Lunasporangiospora selenospora</name>
    <dbReference type="NCBI Taxonomy" id="979761"/>
    <lineage>
        <taxon>Eukaryota</taxon>
        <taxon>Fungi</taxon>
        <taxon>Fungi incertae sedis</taxon>
        <taxon>Mucoromycota</taxon>
        <taxon>Mortierellomycotina</taxon>
        <taxon>Mortierellomycetes</taxon>
        <taxon>Mortierellales</taxon>
        <taxon>Mortierellaceae</taxon>
        <taxon>Lunasporangiospora</taxon>
    </lineage>
</organism>
<dbReference type="Proteomes" id="UP000780801">
    <property type="component" value="Unassembled WGS sequence"/>
</dbReference>
<evidence type="ECO:0000256" key="1">
    <source>
        <dbReference type="ARBA" id="ARBA00010617"/>
    </source>
</evidence>
<dbReference type="InterPro" id="IPR036396">
    <property type="entry name" value="Cyt_P450_sf"/>
</dbReference>
<gene>
    <name evidence="7" type="ORF">BGW38_000355</name>
</gene>
<proteinExistence type="inferred from homology"/>
<dbReference type="PROSITE" id="PS00086">
    <property type="entry name" value="CYTOCHROME_P450"/>
    <property type="match status" value="1"/>
</dbReference>
<feature type="binding site" description="axial binding residue" evidence="5">
    <location>
        <position position="482"/>
    </location>
    <ligand>
        <name>heme</name>
        <dbReference type="ChEBI" id="CHEBI:30413"/>
    </ligand>
    <ligandPart>
        <name>Fe</name>
        <dbReference type="ChEBI" id="CHEBI:18248"/>
    </ligandPart>
</feature>
<dbReference type="InterPro" id="IPR002401">
    <property type="entry name" value="Cyt_P450_E_grp-I"/>
</dbReference>
<evidence type="ECO:0000256" key="5">
    <source>
        <dbReference type="PIRSR" id="PIRSR602401-1"/>
    </source>
</evidence>
<accession>A0A9P6FUY9</accession>
<dbReference type="OrthoDB" id="1470350at2759"/>
<dbReference type="GO" id="GO:0006629">
    <property type="term" value="P:lipid metabolic process"/>
    <property type="evidence" value="ECO:0007669"/>
    <property type="project" value="UniProtKB-ARBA"/>
</dbReference>
<dbReference type="PRINTS" id="PR00385">
    <property type="entry name" value="P450"/>
</dbReference>